<comment type="caution">
    <text evidence="1">The sequence shown here is derived from an EMBL/GenBank/DDBJ whole genome shotgun (WGS) entry which is preliminary data.</text>
</comment>
<accession>A0AAD9XV07</accession>
<name>A0AAD9XV07_COLKA</name>
<dbReference type="EMBL" id="VYYT01000880">
    <property type="protein sequence ID" value="KAK2728451.1"/>
    <property type="molecule type" value="Genomic_DNA"/>
</dbReference>
<protein>
    <submittedName>
        <fullName evidence="1">Uncharacterized protein</fullName>
    </submittedName>
</protein>
<dbReference type="AlphaFoldDB" id="A0AAD9XV07"/>
<gene>
    <name evidence="1" type="ORF">CKAH01_10923</name>
</gene>
<evidence type="ECO:0000313" key="2">
    <source>
        <dbReference type="Proteomes" id="UP001281614"/>
    </source>
</evidence>
<reference evidence="1" key="1">
    <citation type="submission" date="2023-02" db="EMBL/GenBank/DDBJ databases">
        <title>Colletotrichum kahawae CIFC_Que2 genome sequencing and assembly.</title>
        <authorList>
            <person name="Baroncelli R."/>
        </authorList>
    </citation>
    <scope>NUCLEOTIDE SEQUENCE</scope>
    <source>
        <strain evidence="1">CIFC_Que2</strain>
    </source>
</reference>
<sequence length="81" mass="9239">MANADLEYLWPIDQGVVLLPHYSSAQLNHVFKKLWQKGVKITVSDRLPTFSSLALEMIETHYGKFLLNEKFAELTTSQQAS</sequence>
<evidence type="ECO:0000313" key="1">
    <source>
        <dbReference type="EMBL" id="KAK2728451.1"/>
    </source>
</evidence>
<keyword evidence="2" id="KW-1185">Reference proteome</keyword>
<dbReference type="Proteomes" id="UP001281614">
    <property type="component" value="Unassembled WGS sequence"/>
</dbReference>
<proteinExistence type="predicted"/>
<organism evidence="1 2">
    <name type="scientific">Colletotrichum kahawae</name>
    <name type="common">Coffee berry disease fungus</name>
    <dbReference type="NCBI Taxonomy" id="34407"/>
    <lineage>
        <taxon>Eukaryota</taxon>
        <taxon>Fungi</taxon>
        <taxon>Dikarya</taxon>
        <taxon>Ascomycota</taxon>
        <taxon>Pezizomycotina</taxon>
        <taxon>Sordariomycetes</taxon>
        <taxon>Hypocreomycetidae</taxon>
        <taxon>Glomerellales</taxon>
        <taxon>Glomerellaceae</taxon>
        <taxon>Colletotrichum</taxon>
        <taxon>Colletotrichum gloeosporioides species complex</taxon>
    </lineage>
</organism>